<dbReference type="PANTHER" id="PTHR47328">
    <property type="match status" value="1"/>
</dbReference>
<evidence type="ECO:0000256" key="1">
    <source>
        <dbReference type="ARBA" id="ARBA00010552"/>
    </source>
</evidence>
<reference evidence="2 3" key="1">
    <citation type="journal article" date="2015" name="Genome Announc.">
        <title>Complete Genome Sequence of Methylobacterium aquaticum Strain 22A, Isolated from Racomitrium japonicum Moss.</title>
        <authorList>
            <person name="Tani A."/>
            <person name="Ogura Y."/>
            <person name="Hayashi T."/>
            <person name="Kimbara K."/>
        </authorList>
    </citation>
    <scope>NUCLEOTIDE SEQUENCE [LARGE SCALE GENOMIC DNA]</scope>
    <source>
        <strain evidence="2 3">MA-22A</strain>
    </source>
</reference>
<dbReference type="CDD" id="cd06150">
    <property type="entry name" value="YjgF_YER057c_UK114_like_2"/>
    <property type="match status" value="1"/>
</dbReference>
<gene>
    <name evidence="2" type="primary">tdcF</name>
    <name evidence="2" type="ORF">Maq22A_c24020</name>
</gene>
<reference evidence="3" key="2">
    <citation type="submission" date="2015-01" db="EMBL/GenBank/DDBJ databases">
        <title>Complete genome sequence of Methylobacterium aquaticum strain 22A.</title>
        <authorList>
            <person name="Tani A."/>
            <person name="Ogura Y."/>
            <person name="Hayashi T."/>
        </authorList>
    </citation>
    <scope>NUCLEOTIDE SEQUENCE [LARGE SCALE GENOMIC DNA]</scope>
    <source>
        <strain evidence="3">MA-22A</strain>
    </source>
</reference>
<dbReference type="EMBL" id="AP014704">
    <property type="protein sequence ID" value="BAQ47741.1"/>
    <property type="molecule type" value="Genomic_DNA"/>
</dbReference>
<dbReference type="Gene3D" id="3.30.1330.40">
    <property type="entry name" value="RutC-like"/>
    <property type="match status" value="1"/>
</dbReference>
<dbReference type="OrthoDB" id="9803101at2"/>
<organism evidence="2 3">
    <name type="scientific">Methylobacterium aquaticum</name>
    <dbReference type="NCBI Taxonomy" id="270351"/>
    <lineage>
        <taxon>Bacteria</taxon>
        <taxon>Pseudomonadati</taxon>
        <taxon>Pseudomonadota</taxon>
        <taxon>Alphaproteobacteria</taxon>
        <taxon>Hyphomicrobiales</taxon>
        <taxon>Methylobacteriaceae</taxon>
        <taxon>Methylobacterium</taxon>
    </lineage>
</organism>
<dbReference type="SUPFAM" id="SSF55298">
    <property type="entry name" value="YjgF-like"/>
    <property type="match status" value="1"/>
</dbReference>
<name>A0A0C6F4U6_9HYPH</name>
<dbReference type="InterPro" id="IPR019897">
    <property type="entry name" value="RidA_CS"/>
</dbReference>
<dbReference type="PROSITE" id="PS01094">
    <property type="entry name" value="UPF0076"/>
    <property type="match status" value="1"/>
</dbReference>
<dbReference type="AlphaFoldDB" id="A0A0C6F4U6"/>
<accession>A0A0C6F4U6</accession>
<evidence type="ECO:0000313" key="2">
    <source>
        <dbReference type="EMBL" id="BAQ47741.1"/>
    </source>
</evidence>
<dbReference type="InterPro" id="IPR006175">
    <property type="entry name" value="YjgF/YER057c/UK114"/>
</dbReference>
<proteinExistence type="inferred from homology"/>
<dbReference type="PATRIC" id="fig|270351.10.peg.4617"/>
<comment type="similarity">
    <text evidence="1">Belongs to the RutC family.</text>
</comment>
<dbReference type="Proteomes" id="UP000061432">
    <property type="component" value="Chromosome"/>
</dbReference>
<protein>
    <submittedName>
        <fullName evidence="2">Endoribonuclease</fullName>
    </submittedName>
</protein>
<dbReference type="RefSeq" id="WP_060848622.1">
    <property type="nucleotide sequence ID" value="NZ_AP014704.1"/>
</dbReference>
<sequence>MTITRFETGPRMSQAVVHNGTAYLAGQVADNVSNDEGVEAQTKDILAQIDALLASVGSDKTRLLSATIYLADMSTFAEMNRAWDGWVAAGHTPARATVEAKLAGPQYKVEISIIAAIGA</sequence>
<evidence type="ECO:0000313" key="3">
    <source>
        <dbReference type="Proteomes" id="UP000061432"/>
    </source>
</evidence>
<dbReference type="InterPro" id="IPR035709">
    <property type="entry name" value="YoaB-like"/>
</dbReference>
<dbReference type="Pfam" id="PF01042">
    <property type="entry name" value="Ribonuc_L-PSP"/>
    <property type="match status" value="1"/>
</dbReference>
<dbReference type="PANTHER" id="PTHR47328:SF1">
    <property type="entry name" value="RUTC FAMILY PROTEIN YOAB"/>
    <property type="match status" value="1"/>
</dbReference>
<dbReference type="InterPro" id="IPR035959">
    <property type="entry name" value="RutC-like_sf"/>
</dbReference>
<dbReference type="KEGG" id="maqu:Maq22A_c24020"/>
<dbReference type="STRING" id="270351.Maq22A_c24020"/>